<proteinExistence type="predicted"/>
<keyword evidence="2" id="KW-0762">Sugar transport</keyword>
<sequence length="92" mass="9867">MLPIAILPAAGLLLGLGRALTNKGALAAYPFLDQAWLQTILKVMSFAGNAVFANIALIFTIIQVVEIDEVPLAYHPENANRVKIKVVGNLAR</sequence>
<evidence type="ECO:0000313" key="5">
    <source>
        <dbReference type="EMBL" id="UYN55744.1"/>
    </source>
</evidence>
<dbReference type="PANTHER" id="PTHR30009">
    <property type="entry name" value="CYTOCHROME C-TYPE SYNTHESIS PROTEIN AND PTS TRANSMEMBRANE COMPONENT"/>
    <property type="match status" value="1"/>
</dbReference>
<dbReference type="Proteomes" id="UP001164790">
    <property type="component" value="Chromosome"/>
</dbReference>
<evidence type="ECO:0000256" key="3">
    <source>
        <dbReference type="ARBA" id="ARBA00022683"/>
    </source>
</evidence>
<keyword evidence="4" id="KW-0472">Membrane</keyword>
<evidence type="ECO:0000313" key="6">
    <source>
        <dbReference type="Proteomes" id="UP001164790"/>
    </source>
</evidence>
<evidence type="ECO:0000256" key="4">
    <source>
        <dbReference type="SAM" id="Phobius"/>
    </source>
</evidence>
<feature type="transmembrane region" description="Helical" evidence="4">
    <location>
        <begin position="43"/>
        <end position="65"/>
    </location>
</feature>
<keyword evidence="1" id="KW-0813">Transport</keyword>
<keyword evidence="4" id="KW-0812">Transmembrane</keyword>
<accession>A0ABY6H317</accession>
<name>A0ABY6H317_9LACO</name>
<dbReference type="PANTHER" id="PTHR30009:SF24">
    <property type="entry name" value="PTS SYSTEM, IIBC COMPONENT"/>
    <property type="match status" value="1"/>
</dbReference>
<dbReference type="InterPro" id="IPR050429">
    <property type="entry name" value="PTS_Glucose_EIICBA"/>
</dbReference>
<dbReference type="EMBL" id="CP107523">
    <property type="protein sequence ID" value="UYN55744.1"/>
    <property type="molecule type" value="Genomic_DNA"/>
</dbReference>
<keyword evidence="3" id="KW-0598">Phosphotransferase system</keyword>
<organism evidence="5 6">
    <name type="scientific">Lacticaseibacillus chiayiensis</name>
    <dbReference type="NCBI Taxonomy" id="2100821"/>
    <lineage>
        <taxon>Bacteria</taxon>
        <taxon>Bacillati</taxon>
        <taxon>Bacillota</taxon>
        <taxon>Bacilli</taxon>
        <taxon>Lactobacillales</taxon>
        <taxon>Lactobacillaceae</taxon>
        <taxon>Lacticaseibacillus</taxon>
    </lineage>
</organism>
<gene>
    <name evidence="5" type="ORF">OFW50_09650</name>
</gene>
<evidence type="ECO:0000256" key="1">
    <source>
        <dbReference type="ARBA" id="ARBA00022448"/>
    </source>
</evidence>
<keyword evidence="6" id="KW-1185">Reference proteome</keyword>
<keyword evidence="4" id="KW-1133">Transmembrane helix</keyword>
<reference evidence="5" key="1">
    <citation type="submission" date="2022-10" db="EMBL/GenBank/DDBJ databases">
        <title>Comparative genomic analysis and in-vitro probiotic properties of the potential probiotic L. chiayiensis AACE 3.</title>
        <authorList>
            <person name="Kang X."/>
        </authorList>
    </citation>
    <scope>NUCLEOTIDE SEQUENCE</scope>
    <source>
        <strain evidence="5">AACE 3</strain>
    </source>
</reference>
<evidence type="ECO:0000256" key="2">
    <source>
        <dbReference type="ARBA" id="ARBA00022597"/>
    </source>
</evidence>
<protein>
    <submittedName>
        <fullName evidence="5">PTS transporter subunit EIIC</fullName>
    </submittedName>
</protein>